<dbReference type="EMBL" id="JAUNZN010000006">
    <property type="protein sequence ID" value="KAK4819306.1"/>
    <property type="molecule type" value="Genomic_DNA"/>
</dbReference>
<keyword evidence="2" id="KW-0677">Repeat</keyword>
<keyword evidence="6" id="KW-1185">Reference proteome</keyword>
<dbReference type="InterPro" id="IPR003591">
    <property type="entry name" value="Leu-rich_rpt_typical-subtyp"/>
</dbReference>
<organism evidence="5 6">
    <name type="scientific">Mycteria americana</name>
    <name type="common">Wood stork</name>
    <dbReference type="NCBI Taxonomy" id="33587"/>
    <lineage>
        <taxon>Eukaryota</taxon>
        <taxon>Metazoa</taxon>
        <taxon>Chordata</taxon>
        <taxon>Craniata</taxon>
        <taxon>Vertebrata</taxon>
        <taxon>Euteleostomi</taxon>
        <taxon>Archelosauria</taxon>
        <taxon>Archosauria</taxon>
        <taxon>Dinosauria</taxon>
        <taxon>Saurischia</taxon>
        <taxon>Theropoda</taxon>
        <taxon>Coelurosauria</taxon>
        <taxon>Aves</taxon>
        <taxon>Neognathae</taxon>
        <taxon>Neoaves</taxon>
        <taxon>Aequornithes</taxon>
        <taxon>Ciconiiformes</taxon>
        <taxon>Ciconiidae</taxon>
        <taxon>Mycteria</taxon>
    </lineage>
</organism>
<feature type="region of interest" description="Disordered" evidence="3">
    <location>
        <begin position="1"/>
        <end position="27"/>
    </location>
</feature>
<evidence type="ECO:0000313" key="5">
    <source>
        <dbReference type="EMBL" id="KAK4819306.1"/>
    </source>
</evidence>
<dbReference type="PROSITE" id="PS51450">
    <property type="entry name" value="LRR"/>
    <property type="match status" value="1"/>
</dbReference>
<gene>
    <name evidence="5" type="ORF">QYF61_000646</name>
</gene>
<dbReference type="AlphaFoldDB" id="A0AAN7NWQ0"/>
<reference evidence="5 6" key="1">
    <citation type="journal article" date="2023" name="J. Hered.">
        <title>Chromosome-level genome of the wood stork (Mycteria americana) provides insight into avian chromosome evolution.</title>
        <authorList>
            <person name="Flamio R. Jr."/>
            <person name="Ramstad K.M."/>
        </authorList>
    </citation>
    <scope>NUCLEOTIDE SEQUENCE [LARGE SCALE GENOMIC DNA]</scope>
    <source>
        <strain evidence="5">JAX WOST 10</strain>
    </source>
</reference>
<dbReference type="Gene3D" id="3.80.10.10">
    <property type="entry name" value="Ribonuclease Inhibitor"/>
    <property type="match status" value="3"/>
</dbReference>
<dbReference type="Proteomes" id="UP001333110">
    <property type="component" value="Unassembled WGS sequence"/>
</dbReference>
<name>A0AAN7NWQ0_MYCAM</name>
<dbReference type="PANTHER" id="PTHR48051:SF1">
    <property type="entry name" value="RAS SUPPRESSOR PROTEIN 1"/>
    <property type="match status" value="1"/>
</dbReference>
<comment type="caution">
    <text evidence="5">The sequence shown here is derived from an EMBL/GenBank/DDBJ whole genome shotgun (WGS) entry which is preliminary data.</text>
</comment>
<dbReference type="SUPFAM" id="SSF52047">
    <property type="entry name" value="RNI-like"/>
    <property type="match status" value="1"/>
</dbReference>
<proteinExistence type="predicted"/>
<evidence type="ECO:0000256" key="2">
    <source>
        <dbReference type="ARBA" id="ARBA00022737"/>
    </source>
</evidence>
<dbReference type="InterPro" id="IPR055414">
    <property type="entry name" value="LRR_R13L4/SHOC2-like"/>
</dbReference>
<feature type="domain" description="Disease resistance R13L4/SHOC-2-like LRR" evidence="4">
    <location>
        <begin position="296"/>
        <end position="402"/>
    </location>
</feature>
<dbReference type="GO" id="GO:0005737">
    <property type="term" value="C:cytoplasm"/>
    <property type="evidence" value="ECO:0007669"/>
    <property type="project" value="TreeGrafter"/>
</dbReference>
<feature type="compositionally biased region" description="Polar residues" evidence="3">
    <location>
        <begin position="1"/>
        <end position="10"/>
    </location>
</feature>
<dbReference type="SUPFAM" id="SSF52058">
    <property type="entry name" value="L domain-like"/>
    <property type="match status" value="1"/>
</dbReference>
<evidence type="ECO:0000259" key="4">
    <source>
        <dbReference type="Pfam" id="PF23598"/>
    </source>
</evidence>
<dbReference type="InterPro" id="IPR001611">
    <property type="entry name" value="Leu-rich_rpt"/>
</dbReference>
<sequence length="414" mass="46706">MAESQQSQEASAGGTHCPKADSVGFEDDHDQTAQEIPVNEVPENEALSLTRITGRIFFTDLANKQLRTISPEVLSLDWTIWKSCTHQPPEAHKALLDQNHVQDICEEPGELKCLLSLDLSNNPFSCSLLPVISKLQSLCQLRLYKKTCTKSQCRSVNASIMLNCLAFLTMSQKNRFENFPKELCHIANLEIIDLEQNLFSLIPEEVGFLTNLVKLFLAFNNLSSIPPTLQRCQKLAVQDLSHNLLHKLPPALKNLTEMRTAANSLEKFPHQICCWLSLSRVYLRNTGLRTVPRSFTRLTSVRILDLSENCFDEIPKGIGTMKYLEVLALDGNQIQEIPAEVKELTNLKRLSLSENQFSIFPKEIFLLESLERLYLGQDTGIKSTSLPEDISKLQNLKELHMENNCLECLPTAIG</sequence>
<evidence type="ECO:0000256" key="3">
    <source>
        <dbReference type="SAM" id="MobiDB-lite"/>
    </source>
</evidence>
<protein>
    <recommendedName>
        <fullName evidence="4">Disease resistance R13L4/SHOC-2-like LRR domain-containing protein</fullName>
    </recommendedName>
</protein>
<dbReference type="Pfam" id="PF23598">
    <property type="entry name" value="LRR_14"/>
    <property type="match status" value="1"/>
</dbReference>
<dbReference type="PANTHER" id="PTHR48051">
    <property type="match status" value="1"/>
</dbReference>
<dbReference type="InterPro" id="IPR032675">
    <property type="entry name" value="LRR_dom_sf"/>
</dbReference>
<accession>A0AAN7NWQ0</accession>
<dbReference type="SMART" id="SM00369">
    <property type="entry name" value="LRR_TYP"/>
    <property type="match status" value="6"/>
</dbReference>
<keyword evidence="1" id="KW-0433">Leucine-rich repeat</keyword>
<dbReference type="Pfam" id="PF00560">
    <property type="entry name" value="LRR_1"/>
    <property type="match status" value="2"/>
</dbReference>
<evidence type="ECO:0000313" key="6">
    <source>
        <dbReference type="Proteomes" id="UP001333110"/>
    </source>
</evidence>
<dbReference type="InterPro" id="IPR050216">
    <property type="entry name" value="LRR_domain-containing"/>
</dbReference>
<evidence type="ECO:0000256" key="1">
    <source>
        <dbReference type="ARBA" id="ARBA00022614"/>
    </source>
</evidence>